<evidence type="ECO:0000313" key="1">
    <source>
        <dbReference type="EMBL" id="PWR17914.1"/>
    </source>
</evidence>
<accession>A0A317DU57</accession>
<sequence>MKDTMTKTIEDKIARAPWMTEREVRAELANIPWLLERNPQDIATLRYREALEERKAHGRRREATIRVGSLMWETCDSYSYGCGGYFEGALVARVHKHANHGNVLKDVYTVEVLGIRYNERFSAVEDARKAATDLFSCPGN</sequence>
<reference evidence="1 2" key="1">
    <citation type="submission" date="2018-05" db="EMBL/GenBank/DDBJ databases">
        <title>Zavarzinia sp. HR-AS.</title>
        <authorList>
            <person name="Lee Y."/>
            <person name="Jeon C.O."/>
        </authorList>
    </citation>
    <scope>NUCLEOTIDE SEQUENCE [LARGE SCALE GENOMIC DNA]</scope>
    <source>
        <strain evidence="1 2">HR-AS</strain>
    </source>
</reference>
<evidence type="ECO:0000313" key="2">
    <source>
        <dbReference type="Proteomes" id="UP000245461"/>
    </source>
</evidence>
<keyword evidence="2" id="KW-1185">Reference proteome</keyword>
<protein>
    <submittedName>
        <fullName evidence="1">Uncharacterized protein</fullName>
    </submittedName>
</protein>
<dbReference type="Proteomes" id="UP000245461">
    <property type="component" value="Unassembled WGS sequence"/>
</dbReference>
<comment type="caution">
    <text evidence="1">The sequence shown here is derived from an EMBL/GenBank/DDBJ whole genome shotgun (WGS) entry which is preliminary data.</text>
</comment>
<dbReference type="EMBL" id="QGLE01000019">
    <property type="protein sequence ID" value="PWR17914.1"/>
    <property type="molecule type" value="Genomic_DNA"/>
</dbReference>
<name>A0A317DU57_9PROT</name>
<organism evidence="1 2">
    <name type="scientific">Zavarzinia aquatilis</name>
    <dbReference type="NCBI Taxonomy" id="2211142"/>
    <lineage>
        <taxon>Bacteria</taxon>
        <taxon>Pseudomonadati</taxon>
        <taxon>Pseudomonadota</taxon>
        <taxon>Alphaproteobacteria</taxon>
        <taxon>Rhodospirillales</taxon>
        <taxon>Zavarziniaceae</taxon>
        <taxon>Zavarzinia</taxon>
    </lineage>
</organism>
<dbReference type="AlphaFoldDB" id="A0A317DU57"/>
<proteinExistence type="predicted"/>
<gene>
    <name evidence="1" type="ORF">DKG74_20340</name>
</gene>